<name>A0A6C0F209_9ZZZZ</name>
<sequence>MTKTRNNRKSNFRRTKRKRGGGTGTSTNKSAPFNTTRLAAAVSRRQQEEEREKAAQQKKKSAMYQSYAADAEKKKKEDAAKKEEEEAKKKEKEEAKKTKTARKKSAKLQKKAISQLPPIPETPKSSEPPPTTKSPSLSPSQSLAALPPAPKPDEVLPPNSESQSLAASELPPPAPKSDEVLPVTKKIIQKTPARQAKQALKLELKNKHEAELKQKQELENALQLLDRELETTENTCILVKDVFYIDKETDKQADKLLQVNLCKCFFILGRVSQILEDLNYKFMLVLKGTRAMLLAAKERPDILARLKPKRPGVSVLDNKLFETLDVDGTLQLRNGVETPESREERKELATDIFKLIQKHIGEDKLSILQPKPETPDDTVETIGAKVVKLSYKNPDGGITAISDLGFSQITHDYYTDELQETAVEDEKYKLHYRFPSLEDQEREKAAFLEKFKQQWAAGDQSDKSLFNIQHFTRNLNKIRTLLGKETIEMPSARPVQSVEQLQTKKAGLEKLLAMQTDEEKRKLIVEQLELIDKQLK</sequence>
<protein>
    <submittedName>
        <fullName evidence="3">Uncharacterized protein</fullName>
    </submittedName>
</protein>
<feature type="compositionally biased region" description="Pro residues" evidence="2">
    <location>
        <begin position="117"/>
        <end position="132"/>
    </location>
</feature>
<feature type="region of interest" description="Disordered" evidence="2">
    <location>
        <begin position="1"/>
        <end position="180"/>
    </location>
</feature>
<proteinExistence type="predicted"/>
<keyword evidence="1" id="KW-0175">Coiled coil</keyword>
<feature type="compositionally biased region" description="Basic residues" evidence="2">
    <location>
        <begin position="1"/>
        <end position="20"/>
    </location>
</feature>
<reference evidence="3" key="1">
    <citation type="journal article" date="2020" name="Nature">
        <title>Giant virus diversity and host interactions through global metagenomics.</title>
        <authorList>
            <person name="Schulz F."/>
            <person name="Roux S."/>
            <person name="Paez-Espino D."/>
            <person name="Jungbluth S."/>
            <person name="Walsh D.A."/>
            <person name="Denef V.J."/>
            <person name="McMahon K.D."/>
            <person name="Konstantinidis K.T."/>
            <person name="Eloe-Fadrosh E.A."/>
            <person name="Kyrpides N.C."/>
            <person name="Woyke T."/>
        </authorList>
    </citation>
    <scope>NUCLEOTIDE SEQUENCE</scope>
    <source>
        <strain evidence="3">GVMAG-M-3300009180-1</strain>
    </source>
</reference>
<feature type="compositionally biased region" description="Polar residues" evidence="2">
    <location>
        <begin position="28"/>
        <end position="37"/>
    </location>
</feature>
<feature type="compositionally biased region" description="Basic and acidic residues" evidence="2">
    <location>
        <begin position="45"/>
        <end position="55"/>
    </location>
</feature>
<feature type="compositionally biased region" description="Basic and acidic residues" evidence="2">
    <location>
        <begin position="70"/>
        <end position="97"/>
    </location>
</feature>
<dbReference type="EMBL" id="MN739019">
    <property type="protein sequence ID" value="QHT35354.1"/>
    <property type="molecule type" value="Genomic_DNA"/>
</dbReference>
<dbReference type="AlphaFoldDB" id="A0A6C0F209"/>
<feature type="compositionally biased region" description="Basic residues" evidence="2">
    <location>
        <begin position="98"/>
        <end position="110"/>
    </location>
</feature>
<feature type="coiled-coil region" evidence="1">
    <location>
        <begin position="193"/>
        <end position="235"/>
    </location>
</feature>
<organism evidence="3">
    <name type="scientific">viral metagenome</name>
    <dbReference type="NCBI Taxonomy" id="1070528"/>
    <lineage>
        <taxon>unclassified sequences</taxon>
        <taxon>metagenomes</taxon>
        <taxon>organismal metagenomes</taxon>
    </lineage>
</organism>
<feature type="compositionally biased region" description="Low complexity" evidence="2">
    <location>
        <begin position="133"/>
        <end position="146"/>
    </location>
</feature>
<evidence type="ECO:0000313" key="3">
    <source>
        <dbReference type="EMBL" id="QHT35354.1"/>
    </source>
</evidence>
<evidence type="ECO:0000256" key="1">
    <source>
        <dbReference type="SAM" id="Coils"/>
    </source>
</evidence>
<accession>A0A6C0F209</accession>
<evidence type="ECO:0000256" key="2">
    <source>
        <dbReference type="SAM" id="MobiDB-lite"/>
    </source>
</evidence>